<evidence type="ECO:0008006" key="4">
    <source>
        <dbReference type="Google" id="ProtNLM"/>
    </source>
</evidence>
<proteinExistence type="predicted"/>
<name>A0A5B8U5C2_9ACTN</name>
<keyword evidence="1" id="KW-0812">Transmembrane</keyword>
<evidence type="ECO:0000313" key="3">
    <source>
        <dbReference type="Proteomes" id="UP000321805"/>
    </source>
</evidence>
<dbReference type="Proteomes" id="UP000321805">
    <property type="component" value="Chromosome"/>
</dbReference>
<dbReference type="EMBL" id="CP042430">
    <property type="protein sequence ID" value="QEC47842.1"/>
    <property type="molecule type" value="Genomic_DNA"/>
</dbReference>
<dbReference type="KEGG" id="bsol:FSW04_09850"/>
<keyword evidence="3" id="KW-1185">Reference proteome</keyword>
<dbReference type="RefSeq" id="WP_146918754.1">
    <property type="nucleotide sequence ID" value="NZ_CP042430.1"/>
</dbReference>
<dbReference type="AlphaFoldDB" id="A0A5B8U5C2"/>
<evidence type="ECO:0000256" key="1">
    <source>
        <dbReference type="SAM" id="Phobius"/>
    </source>
</evidence>
<organism evidence="2 3">
    <name type="scientific">Baekduia soli</name>
    <dbReference type="NCBI Taxonomy" id="496014"/>
    <lineage>
        <taxon>Bacteria</taxon>
        <taxon>Bacillati</taxon>
        <taxon>Actinomycetota</taxon>
        <taxon>Thermoleophilia</taxon>
        <taxon>Solirubrobacterales</taxon>
        <taxon>Baekduiaceae</taxon>
        <taxon>Baekduia</taxon>
    </lineage>
</organism>
<gene>
    <name evidence="2" type="ORF">FSW04_09850</name>
</gene>
<protein>
    <recommendedName>
        <fullName evidence="4">Pilus assembly protein TadE</fullName>
    </recommendedName>
</protein>
<evidence type="ECO:0000313" key="2">
    <source>
        <dbReference type="EMBL" id="QEC47842.1"/>
    </source>
</evidence>
<keyword evidence="1" id="KW-1133">Transmembrane helix</keyword>
<sequence>MRASAQDGQAGVELVALLPVVVLVVLAVAQLLAAGAAREAAGAAAQAGAMARRQGGDPAAAVRAAAPGWARDRVSVRVTGRRVDVRIVPRALLPGAGLLAARAHADAGPPA</sequence>
<feature type="transmembrane region" description="Helical" evidence="1">
    <location>
        <begin position="12"/>
        <end position="33"/>
    </location>
</feature>
<reference evidence="2 3" key="1">
    <citation type="journal article" date="2018" name="J. Microbiol.">
        <title>Baekduia soli gen. nov., sp. nov., a novel bacterium isolated from the soil of Baekdu Mountain and proposal of a novel family name, Baekduiaceae fam. nov.</title>
        <authorList>
            <person name="An D.S."/>
            <person name="Siddiqi M.Z."/>
            <person name="Kim K.H."/>
            <person name="Yu H.S."/>
            <person name="Im W.T."/>
        </authorList>
    </citation>
    <scope>NUCLEOTIDE SEQUENCE [LARGE SCALE GENOMIC DNA]</scope>
    <source>
        <strain evidence="2 3">BR7-21</strain>
    </source>
</reference>
<accession>A0A5B8U5C2</accession>
<keyword evidence="1" id="KW-0472">Membrane</keyword>